<dbReference type="InterPro" id="IPR006050">
    <property type="entry name" value="DNA_photolyase_N"/>
</dbReference>
<dbReference type="GO" id="GO:0003677">
    <property type="term" value="F:DNA binding"/>
    <property type="evidence" value="ECO:0007669"/>
    <property type="project" value="TreeGrafter"/>
</dbReference>
<dbReference type="Gene3D" id="3.40.50.620">
    <property type="entry name" value="HUPs"/>
    <property type="match status" value="1"/>
</dbReference>
<dbReference type="InterPro" id="IPR002081">
    <property type="entry name" value="Cryptochrome/DNA_photolyase_1"/>
</dbReference>
<comment type="similarity">
    <text evidence="5">Belongs to the DNA photolyase family.</text>
</comment>
<dbReference type="Gene3D" id="1.10.579.10">
    <property type="entry name" value="DNA Cyclobutane Dipyrimidine Photolyase, subunit A, domain 3"/>
    <property type="match status" value="1"/>
</dbReference>
<dbReference type="InterPro" id="IPR018394">
    <property type="entry name" value="DNA_photolyase_1_CS_C"/>
</dbReference>
<dbReference type="GO" id="GO:0003904">
    <property type="term" value="F:deoxyribodipyrimidine photo-lyase activity"/>
    <property type="evidence" value="ECO:0007669"/>
    <property type="project" value="TreeGrafter"/>
</dbReference>
<dbReference type="Pfam" id="PF03441">
    <property type="entry name" value="FAD_binding_7"/>
    <property type="match status" value="1"/>
</dbReference>
<dbReference type="GO" id="GO:0071949">
    <property type="term" value="F:FAD binding"/>
    <property type="evidence" value="ECO:0007669"/>
    <property type="project" value="TreeGrafter"/>
</dbReference>
<feature type="binding site" evidence="4">
    <location>
        <begin position="221"/>
        <end position="225"/>
    </location>
    <ligand>
        <name>FAD</name>
        <dbReference type="ChEBI" id="CHEBI:57692"/>
    </ligand>
</feature>
<evidence type="ECO:0000256" key="2">
    <source>
        <dbReference type="ARBA" id="ARBA00022827"/>
    </source>
</evidence>
<proteinExistence type="inferred from homology"/>
<reference evidence="7" key="1">
    <citation type="journal article" date="2014" name="Int. J. Syst. Evol. Microbiol.">
        <title>Complete genome sequence of Corynebacterium casei LMG S-19264T (=DSM 44701T), isolated from a smear-ripened cheese.</title>
        <authorList>
            <consortium name="US DOE Joint Genome Institute (JGI-PGF)"/>
            <person name="Walter F."/>
            <person name="Albersmeier A."/>
            <person name="Kalinowski J."/>
            <person name="Ruckert C."/>
        </authorList>
    </citation>
    <scope>NUCLEOTIDE SEQUENCE</scope>
    <source>
        <strain evidence="7">CCM 7905</strain>
    </source>
</reference>
<dbReference type="InterPro" id="IPR014729">
    <property type="entry name" value="Rossmann-like_a/b/a_fold"/>
</dbReference>
<dbReference type="Pfam" id="PF00875">
    <property type="entry name" value="DNA_photolyase"/>
    <property type="match status" value="1"/>
</dbReference>
<keyword evidence="2 4" id="KW-0274">FAD</keyword>
<dbReference type="SUPFAM" id="SSF48173">
    <property type="entry name" value="Cryptochrome/photolyase FAD-binding domain"/>
    <property type="match status" value="1"/>
</dbReference>
<dbReference type="InterPro" id="IPR036155">
    <property type="entry name" value="Crypto/Photolyase_N_sf"/>
</dbReference>
<dbReference type="AlphaFoldDB" id="A0A917G4H4"/>
<feature type="binding site" evidence="4">
    <location>
        <position position="209"/>
    </location>
    <ligand>
        <name>FAD</name>
        <dbReference type="ChEBI" id="CHEBI:57692"/>
    </ligand>
</feature>
<protein>
    <submittedName>
        <fullName evidence="7">Deoxyribodipyrimidine photo-lyase</fullName>
    </submittedName>
</protein>
<sequence length="447" mass="50881">MPSVLWFRRDLRLGDHPALARAAESDGSVLGLFVLDEKLLTPSGSARRDVLFRMLTTLDEQLDGNLLVVRGDPTTVVPKVAKAVDATDVHITEDFGPYGRERDAAVGEKVDLVATGSPYVISPGRITKDDGDGFKVFTPFYRRWLDHGWRGPADTSVKTATWLDPSDVSGGPKRVDIPTEKGADVDIEVGEDAALKQWKEFYDNRIREYDDERDRPDLDTTSRMSMHLKWGAVHPRTLLADIAKSRNEGAESYRRELCFRDFYAEILARRPDSARENYIKKFDAIELDTGKHADELFDAWCEGKTGYPIVDAGMRQLNSEHWMHNRVRMIVASFLVKDLHLPWWRGARYFMAQLRDGDLASNQHGWQWTAGTGTDASPYFRVFNPTTQGEKFDPTGDYVRRWIPELHEVEGKAVHALKNGRPEKYPDQIVDHAHERQVALERFGKIK</sequence>
<comment type="cofactor">
    <cofactor evidence="4">
        <name>FAD</name>
        <dbReference type="ChEBI" id="CHEBI:57692"/>
    </cofactor>
    <text evidence="4">Binds 1 FAD per subunit.</text>
</comment>
<reference evidence="7" key="2">
    <citation type="submission" date="2020-09" db="EMBL/GenBank/DDBJ databases">
        <authorList>
            <person name="Sun Q."/>
            <person name="Sedlacek I."/>
        </authorList>
    </citation>
    <scope>NUCLEOTIDE SEQUENCE</scope>
    <source>
        <strain evidence="7">CCM 7905</strain>
    </source>
</reference>
<dbReference type="GO" id="GO:0006139">
    <property type="term" value="P:nucleobase-containing compound metabolic process"/>
    <property type="evidence" value="ECO:0007669"/>
    <property type="project" value="UniProtKB-ARBA"/>
</dbReference>
<organism evidence="7 8">
    <name type="scientific">Rhodococcoides trifolii</name>
    <dbReference type="NCBI Taxonomy" id="908250"/>
    <lineage>
        <taxon>Bacteria</taxon>
        <taxon>Bacillati</taxon>
        <taxon>Actinomycetota</taxon>
        <taxon>Actinomycetes</taxon>
        <taxon>Mycobacteriales</taxon>
        <taxon>Nocardiaceae</taxon>
        <taxon>Rhodococcoides</taxon>
    </lineage>
</organism>
<accession>A0A917G4H4</accession>
<dbReference type="InterPro" id="IPR005101">
    <property type="entry name" value="Cryptochr/Photolyase_FAD-bd"/>
</dbReference>
<name>A0A917G4H4_9NOCA</name>
<feature type="domain" description="Photolyase/cryptochrome alpha/beta" evidence="6">
    <location>
        <begin position="1"/>
        <end position="120"/>
    </location>
</feature>
<evidence type="ECO:0000313" key="7">
    <source>
        <dbReference type="EMBL" id="GGG22212.1"/>
    </source>
</evidence>
<evidence type="ECO:0000256" key="4">
    <source>
        <dbReference type="PIRSR" id="PIRSR602081-1"/>
    </source>
</evidence>
<keyword evidence="8" id="KW-1185">Reference proteome</keyword>
<evidence type="ECO:0000256" key="1">
    <source>
        <dbReference type="ARBA" id="ARBA00022630"/>
    </source>
</evidence>
<dbReference type="PANTHER" id="PTHR11455">
    <property type="entry name" value="CRYPTOCHROME"/>
    <property type="match status" value="1"/>
</dbReference>
<feature type="binding site" evidence="4">
    <location>
        <begin position="256"/>
        <end position="263"/>
    </location>
    <ligand>
        <name>FAD</name>
        <dbReference type="ChEBI" id="CHEBI:57692"/>
    </ligand>
</feature>
<dbReference type="PROSITE" id="PS00394">
    <property type="entry name" value="DNA_PHOTOLYASES_1_1"/>
    <property type="match status" value="1"/>
</dbReference>
<comment type="caution">
    <text evidence="7">The sequence shown here is derived from an EMBL/GenBank/DDBJ whole genome shotgun (WGS) entry which is preliminary data.</text>
</comment>
<dbReference type="GO" id="GO:0009416">
    <property type="term" value="P:response to light stimulus"/>
    <property type="evidence" value="ECO:0007669"/>
    <property type="project" value="TreeGrafter"/>
</dbReference>
<dbReference type="Proteomes" id="UP000654257">
    <property type="component" value="Unassembled WGS sequence"/>
</dbReference>
<feature type="binding site" evidence="4">
    <location>
        <begin position="356"/>
        <end position="358"/>
    </location>
    <ligand>
        <name>FAD</name>
        <dbReference type="ChEBI" id="CHEBI:57692"/>
    </ligand>
</feature>
<dbReference type="RefSeq" id="WP_188546685.1">
    <property type="nucleotide sequence ID" value="NZ_BMCU01000005.1"/>
</dbReference>
<evidence type="ECO:0000256" key="5">
    <source>
        <dbReference type="RuleBase" id="RU004182"/>
    </source>
</evidence>
<dbReference type="Gene3D" id="1.25.40.80">
    <property type="match status" value="1"/>
</dbReference>
<keyword evidence="1 4" id="KW-0285">Flavoprotein</keyword>
<evidence type="ECO:0000259" key="6">
    <source>
        <dbReference type="PROSITE" id="PS51645"/>
    </source>
</evidence>
<feature type="binding site" evidence="4">
    <location>
        <position position="253"/>
    </location>
    <ligand>
        <name>FAD</name>
        <dbReference type="ChEBI" id="CHEBI:57692"/>
    </ligand>
</feature>
<gene>
    <name evidence="7" type="primary">phrB</name>
    <name evidence="7" type="ORF">GCM10007304_40050</name>
</gene>
<keyword evidence="3 5" id="KW-0157">Chromophore</keyword>
<dbReference type="InterPro" id="IPR036134">
    <property type="entry name" value="Crypto/Photolyase_FAD-like_sf"/>
</dbReference>
<evidence type="ECO:0000313" key="8">
    <source>
        <dbReference type="Proteomes" id="UP000654257"/>
    </source>
</evidence>
<dbReference type="SUPFAM" id="SSF52425">
    <property type="entry name" value="Cryptochrome/photolyase, N-terminal domain"/>
    <property type="match status" value="1"/>
</dbReference>
<dbReference type="PANTHER" id="PTHR11455:SF9">
    <property type="entry name" value="CRYPTOCHROME CIRCADIAN CLOCK 5 ISOFORM X1"/>
    <property type="match status" value="1"/>
</dbReference>
<evidence type="ECO:0000256" key="3">
    <source>
        <dbReference type="ARBA" id="ARBA00022991"/>
    </source>
</evidence>
<dbReference type="EMBL" id="BMCU01000005">
    <property type="protein sequence ID" value="GGG22212.1"/>
    <property type="molecule type" value="Genomic_DNA"/>
</dbReference>
<dbReference type="GO" id="GO:0006950">
    <property type="term" value="P:response to stress"/>
    <property type="evidence" value="ECO:0007669"/>
    <property type="project" value="UniProtKB-ARBA"/>
</dbReference>
<dbReference type="PROSITE" id="PS51645">
    <property type="entry name" value="PHR_CRY_ALPHA_BETA"/>
    <property type="match status" value="1"/>
</dbReference>
<dbReference type="PRINTS" id="PR00147">
    <property type="entry name" value="DNAPHOTLYASE"/>
</dbReference>